<dbReference type="PRINTS" id="PR00834">
    <property type="entry name" value="PROTEASES2C"/>
</dbReference>
<dbReference type="InterPro" id="IPR051201">
    <property type="entry name" value="Chloro_Bact_Ser_Proteases"/>
</dbReference>
<name>A0A1M4ULQ9_9FIRM</name>
<keyword evidence="2 6" id="KW-0645">Protease</keyword>
<gene>
    <name evidence="6" type="ORF">SAMN02745133_00693</name>
</gene>
<dbReference type="InterPro" id="IPR036034">
    <property type="entry name" value="PDZ_sf"/>
</dbReference>
<dbReference type="InterPro" id="IPR001478">
    <property type="entry name" value="PDZ"/>
</dbReference>
<dbReference type="PANTHER" id="PTHR43343">
    <property type="entry name" value="PEPTIDASE S12"/>
    <property type="match status" value="1"/>
</dbReference>
<organism evidence="6 7">
    <name type="scientific">Desulforamulus putei DSM 12395</name>
    <dbReference type="NCBI Taxonomy" id="1121429"/>
    <lineage>
        <taxon>Bacteria</taxon>
        <taxon>Bacillati</taxon>
        <taxon>Bacillota</taxon>
        <taxon>Clostridia</taxon>
        <taxon>Eubacteriales</taxon>
        <taxon>Peptococcaceae</taxon>
        <taxon>Desulforamulus</taxon>
    </lineage>
</organism>
<dbReference type="PROSITE" id="PS50106">
    <property type="entry name" value="PDZ"/>
    <property type="match status" value="1"/>
</dbReference>
<keyword evidence="7" id="KW-1185">Reference proteome</keyword>
<dbReference type="InterPro" id="IPR001940">
    <property type="entry name" value="Peptidase_S1C"/>
</dbReference>
<reference evidence="7" key="1">
    <citation type="submission" date="2016-11" db="EMBL/GenBank/DDBJ databases">
        <authorList>
            <person name="Varghese N."/>
            <person name="Submissions S."/>
        </authorList>
    </citation>
    <scope>NUCLEOTIDE SEQUENCE [LARGE SCALE GENOMIC DNA]</scope>
    <source>
        <strain evidence="7">DSM 12395</strain>
    </source>
</reference>
<dbReference type="Pfam" id="PF13365">
    <property type="entry name" value="Trypsin_2"/>
    <property type="match status" value="1"/>
</dbReference>
<proteinExistence type="inferred from homology"/>
<feature type="transmembrane region" description="Helical" evidence="4">
    <location>
        <begin position="47"/>
        <end position="71"/>
    </location>
</feature>
<evidence type="ECO:0000256" key="4">
    <source>
        <dbReference type="SAM" id="Phobius"/>
    </source>
</evidence>
<dbReference type="SMART" id="SM00228">
    <property type="entry name" value="PDZ"/>
    <property type="match status" value="1"/>
</dbReference>
<dbReference type="PANTHER" id="PTHR43343:SF3">
    <property type="entry name" value="PROTEASE DO-LIKE 8, CHLOROPLASTIC"/>
    <property type="match status" value="1"/>
</dbReference>
<evidence type="ECO:0000256" key="3">
    <source>
        <dbReference type="ARBA" id="ARBA00022801"/>
    </source>
</evidence>
<evidence type="ECO:0000313" key="6">
    <source>
        <dbReference type="EMBL" id="SHE57659.1"/>
    </source>
</evidence>
<sequence>MVYVKFFCNISGEMFFLFKVILRINVYDKFKIICKGEMFMKVRAEKLSKPLFVLLTKSLLMILLVVVGLHWSSSQQHLISIGDKPAMAEQGFIRPANISAVVKQTAPAVVKIETVVQSEVEMDPFLNDPFFRQFFGIQGVPRTQVQTGMGSGFIVSEDGYIVTNYHVIEGASQIQVTLATNKQYRARVVGADRELDLAVLKINPEGKLPTLKFGSSDRIEVGDWVIAIGNPYGLDHTVTVGVISAKGRPVNIGDRRFRNLLQTDASINPGNSGGPLLNLNGEVVGVNTAVNAKAQGIGFAIPSSTVASVYNQLITKGTVAHPYIGVNIQPSQDQRGVVVSGVAPDSPAMTVGLKPGDIILQFNGKTLTTPQELIDAVDQTQPGQKVTLVVVRAGQSKEVQVIIGDKSTRRI</sequence>
<comment type="similarity">
    <text evidence="1">Belongs to the peptidase S1C family.</text>
</comment>
<evidence type="ECO:0000256" key="2">
    <source>
        <dbReference type="ARBA" id="ARBA00022670"/>
    </source>
</evidence>
<dbReference type="STRING" id="1121429.SAMN02745133_00693"/>
<keyword evidence="3" id="KW-0378">Hydrolase</keyword>
<keyword evidence="4" id="KW-0812">Transmembrane</keyword>
<dbReference type="InterPro" id="IPR009003">
    <property type="entry name" value="Peptidase_S1_PA"/>
</dbReference>
<keyword evidence="4" id="KW-0472">Membrane</keyword>
<dbReference type="GO" id="GO:0004252">
    <property type="term" value="F:serine-type endopeptidase activity"/>
    <property type="evidence" value="ECO:0007669"/>
    <property type="project" value="InterPro"/>
</dbReference>
<dbReference type="Pfam" id="PF13180">
    <property type="entry name" value="PDZ_2"/>
    <property type="match status" value="1"/>
</dbReference>
<dbReference type="InterPro" id="IPR043504">
    <property type="entry name" value="Peptidase_S1_PA_chymotrypsin"/>
</dbReference>
<dbReference type="Gene3D" id="2.30.42.10">
    <property type="match status" value="1"/>
</dbReference>
<dbReference type="GO" id="GO:0006508">
    <property type="term" value="P:proteolysis"/>
    <property type="evidence" value="ECO:0007669"/>
    <property type="project" value="UniProtKB-KW"/>
</dbReference>
<dbReference type="SUPFAM" id="SSF50156">
    <property type="entry name" value="PDZ domain-like"/>
    <property type="match status" value="1"/>
</dbReference>
<keyword evidence="4" id="KW-1133">Transmembrane helix</keyword>
<dbReference type="SUPFAM" id="SSF50494">
    <property type="entry name" value="Trypsin-like serine proteases"/>
    <property type="match status" value="1"/>
</dbReference>
<accession>A0A1M4ULQ9</accession>
<feature type="domain" description="PDZ" evidence="5">
    <location>
        <begin position="308"/>
        <end position="392"/>
    </location>
</feature>
<evidence type="ECO:0000259" key="5">
    <source>
        <dbReference type="PROSITE" id="PS50106"/>
    </source>
</evidence>
<evidence type="ECO:0000256" key="1">
    <source>
        <dbReference type="ARBA" id="ARBA00010541"/>
    </source>
</evidence>
<dbReference type="Gene3D" id="2.40.10.10">
    <property type="entry name" value="Trypsin-like serine proteases"/>
    <property type="match status" value="2"/>
</dbReference>
<dbReference type="EMBL" id="FQUY01000003">
    <property type="protein sequence ID" value="SHE57659.1"/>
    <property type="molecule type" value="Genomic_DNA"/>
</dbReference>
<dbReference type="AlphaFoldDB" id="A0A1M4ULQ9"/>
<protein>
    <submittedName>
        <fullName evidence="6">Serine protease, S1-C subfamily, contains C-terminal PDZ domain</fullName>
    </submittedName>
</protein>
<evidence type="ECO:0000313" key="7">
    <source>
        <dbReference type="Proteomes" id="UP000184148"/>
    </source>
</evidence>
<dbReference type="Proteomes" id="UP000184148">
    <property type="component" value="Unassembled WGS sequence"/>
</dbReference>